<dbReference type="Pfam" id="PF00905">
    <property type="entry name" value="Transpeptidase"/>
    <property type="match status" value="1"/>
</dbReference>
<dbReference type="GO" id="GO:0071972">
    <property type="term" value="F:peptidoglycan L,D-transpeptidase activity"/>
    <property type="evidence" value="ECO:0007669"/>
    <property type="project" value="TreeGrafter"/>
</dbReference>
<organism evidence="3">
    <name type="scientific">Prevotella sp. GTC17253</name>
    <dbReference type="NCBI Taxonomy" id="3236793"/>
    <lineage>
        <taxon>Bacteria</taxon>
        <taxon>Pseudomonadati</taxon>
        <taxon>Bacteroidota</taxon>
        <taxon>Bacteroidia</taxon>
        <taxon>Bacteroidales</taxon>
        <taxon>Prevotellaceae</taxon>
        <taxon>Prevotella</taxon>
    </lineage>
</organism>
<evidence type="ECO:0000259" key="2">
    <source>
        <dbReference type="Pfam" id="PF00905"/>
    </source>
</evidence>
<dbReference type="GO" id="GO:0005886">
    <property type="term" value="C:plasma membrane"/>
    <property type="evidence" value="ECO:0007669"/>
    <property type="project" value="TreeGrafter"/>
</dbReference>
<feature type="domain" description="Penicillin-binding protein transpeptidase" evidence="2">
    <location>
        <begin position="55"/>
        <end position="356"/>
    </location>
</feature>
<dbReference type="AlphaFoldDB" id="A0AB33ILT9"/>
<protein>
    <recommendedName>
        <fullName evidence="2">Penicillin-binding protein transpeptidase domain-containing protein</fullName>
    </recommendedName>
</protein>
<proteinExistence type="predicted"/>
<dbReference type="EMBL" id="AP035785">
    <property type="protein sequence ID" value="BFO70381.1"/>
    <property type="molecule type" value="Genomic_DNA"/>
</dbReference>
<dbReference type="GO" id="GO:0071555">
    <property type="term" value="P:cell wall organization"/>
    <property type="evidence" value="ECO:0007669"/>
    <property type="project" value="TreeGrafter"/>
</dbReference>
<dbReference type="InterPro" id="IPR001460">
    <property type="entry name" value="PCN-bd_Tpept"/>
</dbReference>
<dbReference type="Gene3D" id="3.40.710.10">
    <property type="entry name" value="DD-peptidase/beta-lactamase superfamily"/>
    <property type="match status" value="1"/>
</dbReference>
<name>A0AB33ILT9_9BACT</name>
<dbReference type="PANTHER" id="PTHR30627">
    <property type="entry name" value="PEPTIDOGLYCAN D,D-TRANSPEPTIDASE"/>
    <property type="match status" value="1"/>
</dbReference>
<reference evidence="3" key="1">
    <citation type="submission" date="2024-07" db="EMBL/GenBank/DDBJ databases">
        <title>Complete genome sequence of Prevotella sp. YM-2024 GTC17253.</title>
        <authorList>
            <person name="Hayashi M."/>
            <person name="Muto Y."/>
            <person name="Tanaka K."/>
            <person name="Niwa H."/>
        </authorList>
    </citation>
    <scope>NUCLEOTIDE SEQUENCE</scope>
    <source>
        <strain evidence="3">GTC17253</strain>
    </source>
</reference>
<dbReference type="InterPro" id="IPR012338">
    <property type="entry name" value="Beta-lactam/transpept-like"/>
</dbReference>
<dbReference type="PANTHER" id="PTHR30627:SF2">
    <property type="entry name" value="PEPTIDOGLYCAN D,D-TRANSPEPTIDASE MRDA"/>
    <property type="match status" value="1"/>
</dbReference>
<feature type="signal peptide" evidence="1">
    <location>
        <begin position="1"/>
        <end position="26"/>
    </location>
</feature>
<evidence type="ECO:0000256" key="1">
    <source>
        <dbReference type="SAM" id="SignalP"/>
    </source>
</evidence>
<dbReference type="GO" id="GO:0008658">
    <property type="term" value="F:penicillin binding"/>
    <property type="evidence" value="ECO:0007669"/>
    <property type="project" value="InterPro"/>
</dbReference>
<dbReference type="SUPFAM" id="SSF56601">
    <property type="entry name" value="beta-lactamase/transpeptidase-like"/>
    <property type="match status" value="1"/>
</dbReference>
<feature type="chain" id="PRO_5044278955" description="Penicillin-binding protein transpeptidase domain-containing protein" evidence="1">
    <location>
        <begin position="27"/>
        <end position="362"/>
    </location>
</feature>
<evidence type="ECO:0000313" key="3">
    <source>
        <dbReference type="EMBL" id="BFO70381.1"/>
    </source>
</evidence>
<gene>
    <name evidence="3" type="ORF">GTC17253_03470</name>
</gene>
<accession>A0AB33ILT9</accession>
<keyword evidence="1" id="KW-0732">Signal</keyword>
<sequence>MANFADMKRVICLLSLLLSVFTVVEAETEKTKINDLTTIPALQELGHKLLEGRQGSIVAIRPETGEILALVSNSLDSSKINRAITGIYSPGSTIKTAQALTLLSEDEVTPQTSYPCKKGFWKQGTHVGCHPHSPSLKLVDALAHSCNTWFCQSFMDMVSDTVRYETYSRAVDTWNDYMQSYGLGHTLGVDVHGEAGGLIPNAEFLTKRYGKKWNERQVLYFGMGQGLILVTPLQLCNLAVTIANRGHYFTPYLHRSSVKADPVKYYTPHVTMATQAAYRTVIAGMRSAVIYGTCKSMDTKAYAICGKTGTVENSGEDHSVFIGFAPAIQPKIAICVFIEHGGMGADVAVPIASAMIKKYMGK</sequence>
<dbReference type="InterPro" id="IPR050515">
    <property type="entry name" value="Beta-lactam/transpept"/>
</dbReference>